<dbReference type="PROSITE" id="PS51257">
    <property type="entry name" value="PROKAR_LIPOPROTEIN"/>
    <property type="match status" value="1"/>
</dbReference>
<evidence type="ECO:0000313" key="2">
    <source>
        <dbReference type="EMBL" id="MEJ8847026.1"/>
    </source>
</evidence>
<dbReference type="Proteomes" id="UP001385892">
    <property type="component" value="Unassembled WGS sequence"/>
</dbReference>
<accession>A0ABU8WHM7</accession>
<keyword evidence="3" id="KW-1185">Reference proteome</keyword>
<organism evidence="2 3">
    <name type="scientific">Variovorax rhizosphaerae</name>
    <dbReference type="NCBI Taxonomy" id="1836200"/>
    <lineage>
        <taxon>Bacteria</taxon>
        <taxon>Pseudomonadati</taxon>
        <taxon>Pseudomonadota</taxon>
        <taxon>Betaproteobacteria</taxon>
        <taxon>Burkholderiales</taxon>
        <taxon>Comamonadaceae</taxon>
        <taxon>Variovorax</taxon>
    </lineage>
</organism>
<reference evidence="2 3" key="1">
    <citation type="submission" date="2024-03" db="EMBL/GenBank/DDBJ databases">
        <title>Novel species of the genus Variovorax.</title>
        <authorList>
            <person name="Liu Q."/>
            <person name="Xin Y.-H."/>
        </authorList>
    </citation>
    <scope>NUCLEOTIDE SEQUENCE [LARGE SCALE GENOMIC DNA]</scope>
    <source>
        <strain evidence="2 3">KACC 18900</strain>
    </source>
</reference>
<dbReference type="RefSeq" id="WP_340342174.1">
    <property type="nucleotide sequence ID" value="NZ_JBBKZT010000004.1"/>
</dbReference>
<evidence type="ECO:0008006" key="4">
    <source>
        <dbReference type="Google" id="ProtNLM"/>
    </source>
</evidence>
<sequence>MRRRGPRWLLAALTVVAAALLAACASTPPQLTPELVARIGYQSLGPEMKLSDQMLTVWVPAPAPPADGVPPLSPEAFAALVAASSPMVSDLALVMARGANEPVNLAVGGPDSALAAQILLRAFRALQVPVPYLRIAFVGRPVDVSELAATAAMKRAALRFEMAPM</sequence>
<feature type="signal peptide" evidence="1">
    <location>
        <begin position="1"/>
        <end position="25"/>
    </location>
</feature>
<dbReference type="EMBL" id="JBBKZT010000004">
    <property type="protein sequence ID" value="MEJ8847026.1"/>
    <property type="molecule type" value="Genomic_DNA"/>
</dbReference>
<name>A0ABU8WHM7_9BURK</name>
<keyword evidence="1" id="KW-0732">Signal</keyword>
<protein>
    <recommendedName>
        <fullName evidence="4">Lipoprotein</fullName>
    </recommendedName>
</protein>
<evidence type="ECO:0000256" key="1">
    <source>
        <dbReference type="SAM" id="SignalP"/>
    </source>
</evidence>
<feature type="chain" id="PRO_5047181737" description="Lipoprotein" evidence="1">
    <location>
        <begin position="26"/>
        <end position="165"/>
    </location>
</feature>
<comment type="caution">
    <text evidence="2">The sequence shown here is derived from an EMBL/GenBank/DDBJ whole genome shotgun (WGS) entry which is preliminary data.</text>
</comment>
<proteinExistence type="predicted"/>
<gene>
    <name evidence="2" type="ORF">WKW82_10220</name>
</gene>
<evidence type="ECO:0000313" key="3">
    <source>
        <dbReference type="Proteomes" id="UP001385892"/>
    </source>
</evidence>